<dbReference type="PANTHER" id="PTHR35901">
    <property type="entry name" value="RIBONUCLEASE VAPC3"/>
    <property type="match status" value="1"/>
</dbReference>
<comment type="function">
    <text evidence="6">Toxic component of a toxin-antitoxin (TA) system. An RNase.</text>
</comment>
<evidence type="ECO:0000313" key="9">
    <source>
        <dbReference type="Proteomes" id="UP000291591"/>
    </source>
</evidence>
<reference evidence="8 9" key="1">
    <citation type="submission" date="2019-02" db="EMBL/GenBank/DDBJ databases">
        <title>Sequencing the genomes of 1000 actinobacteria strains.</title>
        <authorList>
            <person name="Klenk H.-P."/>
        </authorList>
    </citation>
    <scope>NUCLEOTIDE SEQUENCE [LARGE SCALE GENOMIC DNA]</scope>
    <source>
        <strain evidence="8 9">DSM 45779</strain>
    </source>
</reference>
<dbReference type="Pfam" id="PF01850">
    <property type="entry name" value="PIN"/>
    <property type="match status" value="1"/>
</dbReference>
<evidence type="ECO:0000256" key="4">
    <source>
        <dbReference type="ARBA" id="ARBA00022801"/>
    </source>
</evidence>
<name>A0A4Q7V2F4_PSEST</name>
<keyword evidence="1 6" id="KW-1277">Toxin-antitoxin system</keyword>
<dbReference type="GO" id="GO:0016787">
    <property type="term" value="F:hydrolase activity"/>
    <property type="evidence" value="ECO:0007669"/>
    <property type="project" value="UniProtKB-KW"/>
</dbReference>
<dbReference type="SUPFAM" id="SSF88723">
    <property type="entry name" value="PIN domain-like"/>
    <property type="match status" value="1"/>
</dbReference>
<keyword evidence="2 6" id="KW-0540">Nuclease</keyword>
<dbReference type="InterPro" id="IPR022907">
    <property type="entry name" value="VapC_family"/>
</dbReference>
<dbReference type="Gene3D" id="3.40.50.1010">
    <property type="entry name" value="5'-nuclease"/>
    <property type="match status" value="1"/>
</dbReference>
<dbReference type="GO" id="GO:0090729">
    <property type="term" value="F:toxin activity"/>
    <property type="evidence" value="ECO:0007669"/>
    <property type="project" value="UniProtKB-KW"/>
</dbReference>
<keyword evidence="5 6" id="KW-0460">Magnesium</keyword>
<keyword evidence="9" id="KW-1185">Reference proteome</keyword>
<evidence type="ECO:0000256" key="6">
    <source>
        <dbReference type="HAMAP-Rule" id="MF_00265"/>
    </source>
</evidence>
<dbReference type="EMBL" id="SHKL01000001">
    <property type="protein sequence ID" value="RZT87664.1"/>
    <property type="molecule type" value="Genomic_DNA"/>
</dbReference>
<dbReference type="AlphaFoldDB" id="A0A4Q7V2F4"/>
<dbReference type="HAMAP" id="MF_00265">
    <property type="entry name" value="VapC_Nob1"/>
    <property type="match status" value="1"/>
</dbReference>
<feature type="binding site" evidence="6">
    <location>
        <position position="3"/>
    </location>
    <ligand>
        <name>Mg(2+)</name>
        <dbReference type="ChEBI" id="CHEBI:18420"/>
    </ligand>
</feature>
<feature type="domain" description="PIN" evidence="7">
    <location>
        <begin position="1"/>
        <end position="114"/>
    </location>
</feature>
<organism evidence="8 9">
    <name type="scientific">Pseudonocardia sediminis</name>
    <dbReference type="NCBI Taxonomy" id="1397368"/>
    <lineage>
        <taxon>Bacteria</taxon>
        <taxon>Bacillati</taxon>
        <taxon>Actinomycetota</taxon>
        <taxon>Actinomycetes</taxon>
        <taxon>Pseudonocardiales</taxon>
        <taxon>Pseudonocardiaceae</taxon>
        <taxon>Pseudonocardia</taxon>
    </lineage>
</organism>
<protein>
    <recommendedName>
        <fullName evidence="6">Ribonuclease VapC</fullName>
        <shortName evidence="6">RNase VapC</shortName>
        <ecNumber evidence="6">3.1.-.-</ecNumber>
    </recommendedName>
    <alternativeName>
        <fullName evidence="6">Toxin VapC</fullName>
    </alternativeName>
</protein>
<sequence length="125" mass="13504">MVDASLALSALLSDGPARRVLATERLHAPHLVDHEVASGLRRKSLAGQIEDSSAVAALRTWQRMGINRYPGFPLLERVWELRQNVSAYDASYVALAELLDCALVTGDARLARAPGIRCVTTVVPG</sequence>
<dbReference type="CDD" id="cd09873">
    <property type="entry name" value="PIN_Pae0151-like"/>
    <property type="match status" value="1"/>
</dbReference>
<evidence type="ECO:0000256" key="2">
    <source>
        <dbReference type="ARBA" id="ARBA00022722"/>
    </source>
</evidence>
<dbReference type="InterPro" id="IPR029060">
    <property type="entry name" value="PIN-like_dom_sf"/>
</dbReference>
<comment type="caution">
    <text evidence="8">The sequence shown here is derived from an EMBL/GenBank/DDBJ whole genome shotgun (WGS) entry which is preliminary data.</text>
</comment>
<keyword evidence="6" id="KW-0800">Toxin</keyword>
<evidence type="ECO:0000256" key="3">
    <source>
        <dbReference type="ARBA" id="ARBA00022723"/>
    </source>
</evidence>
<dbReference type="GO" id="GO:0004540">
    <property type="term" value="F:RNA nuclease activity"/>
    <property type="evidence" value="ECO:0007669"/>
    <property type="project" value="InterPro"/>
</dbReference>
<evidence type="ECO:0000259" key="7">
    <source>
        <dbReference type="Pfam" id="PF01850"/>
    </source>
</evidence>
<dbReference type="InterPro" id="IPR051619">
    <property type="entry name" value="TypeII_TA_RNase_PINc/VapC"/>
</dbReference>
<dbReference type="Proteomes" id="UP000291591">
    <property type="component" value="Unassembled WGS sequence"/>
</dbReference>
<comment type="similarity">
    <text evidence="6">Belongs to the PINc/VapC protein family.</text>
</comment>
<dbReference type="EC" id="3.1.-.-" evidence="6"/>
<comment type="cofactor">
    <cofactor evidence="6">
        <name>Mg(2+)</name>
        <dbReference type="ChEBI" id="CHEBI:18420"/>
    </cofactor>
</comment>
<proteinExistence type="inferred from homology"/>
<dbReference type="GO" id="GO:0000287">
    <property type="term" value="F:magnesium ion binding"/>
    <property type="evidence" value="ECO:0007669"/>
    <property type="project" value="UniProtKB-UniRule"/>
</dbReference>
<gene>
    <name evidence="6" type="primary">vapC</name>
    <name evidence="8" type="ORF">EV383_4590</name>
</gene>
<feature type="binding site" evidence="6">
    <location>
        <position position="89"/>
    </location>
    <ligand>
        <name>Mg(2+)</name>
        <dbReference type="ChEBI" id="CHEBI:18420"/>
    </ligand>
</feature>
<dbReference type="InterPro" id="IPR044153">
    <property type="entry name" value="PIN_Pae0151-like"/>
</dbReference>
<accession>A0A4Q7V2F4</accession>
<dbReference type="InterPro" id="IPR002716">
    <property type="entry name" value="PIN_dom"/>
</dbReference>
<keyword evidence="4 6" id="KW-0378">Hydrolase</keyword>
<evidence type="ECO:0000256" key="5">
    <source>
        <dbReference type="ARBA" id="ARBA00022842"/>
    </source>
</evidence>
<evidence type="ECO:0000313" key="8">
    <source>
        <dbReference type="EMBL" id="RZT87664.1"/>
    </source>
</evidence>
<keyword evidence="3 6" id="KW-0479">Metal-binding</keyword>
<dbReference type="PANTHER" id="PTHR35901:SF1">
    <property type="entry name" value="EXONUCLEASE VAPC9"/>
    <property type="match status" value="1"/>
</dbReference>
<evidence type="ECO:0000256" key="1">
    <source>
        <dbReference type="ARBA" id="ARBA00022649"/>
    </source>
</evidence>